<dbReference type="PANTHER" id="PTHR43280">
    <property type="entry name" value="ARAC-FAMILY TRANSCRIPTIONAL REGULATOR"/>
    <property type="match status" value="1"/>
</dbReference>
<dbReference type="Pfam" id="PF12833">
    <property type="entry name" value="HTH_18"/>
    <property type="match status" value="1"/>
</dbReference>
<evidence type="ECO:0000313" key="5">
    <source>
        <dbReference type="EMBL" id="MPM05678.1"/>
    </source>
</evidence>
<organism evidence="5">
    <name type="scientific">bioreactor metagenome</name>
    <dbReference type="NCBI Taxonomy" id="1076179"/>
    <lineage>
        <taxon>unclassified sequences</taxon>
        <taxon>metagenomes</taxon>
        <taxon>ecological metagenomes</taxon>
    </lineage>
</organism>
<dbReference type="InterPro" id="IPR009057">
    <property type="entry name" value="Homeodomain-like_sf"/>
</dbReference>
<evidence type="ECO:0000256" key="2">
    <source>
        <dbReference type="ARBA" id="ARBA00023125"/>
    </source>
</evidence>
<reference evidence="5" key="1">
    <citation type="submission" date="2019-08" db="EMBL/GenBank/DDBJ databases">
        <authorList>
            <person name="Kucharzyk K."/>
            <person name="Murdoch R.W."/>
            <person name="Higgins S."/>
            <person name="Loffler F."/>
        </authorList>
    </citation>
    <scope>NUCLEOTIDE SEQUENCE</scope>
</reference>
<proteinExistence type="predicted"/>
<evidence type="ECO:0000259" key="4">
    <source>
        <dbReference type="PROSITE" id="PS01124"/>
    </source>
</evidence>
<keyword evidence="2" id="KW-0238">DNA-binding</keyword>
<dbReference type="PANTHER" id="PTHR43280:SF34">
    <property type="entry name" value="ARAC-FAMILY TRANSCRIPTIONAL REGULATOR"/>
    <property type="match status" value="1"/>
</dbReference>
<dbReference type="GO" id="GO:0043565">
    <property type="term" value="F:sequence-specific DNA binding"/>
    <property type="evidence" value="ECO:0007669"/>
    <property type="project" value="InterPro"/>
</dbReference>
<feature type="domain" description="HTH araC/xylS-type" evidence="4">
    <location>
        <begin position="258"/>
        <end position="356"/>
    </location>
</feature>
<dbReference type="InterPro" id="IPR018060">
    <property type="entry name" value="HTH_AraC"/>
</dbReference>
<dbReference type="SMART" id="SM00342">
    <property type="entry name" value="HTH_ARAC"/>
    <property type="match status" value="1"/>
</dbReference>
<dbReference type="Gene3D" id="1.10.10.60">
    <property type="entry name" value="Homeodomain-like"/>
    <property type="match status" value="2"/>
</dbReference>
<dbReference type="InterPro" id="IPR020449">
    <property type="entry name" value="Tscrpt_reg_AraC-type_HTH"/>
</dbReference>
<dbReference type="EMBL" id="VSSQ01001155">
    <property type="protein sequence ID" value="MPM05678.1"/>
    <property type="molecule type" value="Genomic_DNA"/>
</dbReference>
<dbReference type="SUPFAM" id="SSF46689">
    <property type="entry name" value="Homeodomain-like"/>
    <property type="match status" value="2"/>
</dbReference>
<name>A0A644WQD3_9ZZZZ</name>
<protein>
    <submittedName>
        <fullName evidence="5">HTH-type transcriptional activator RhaR</fullName>
    </submittedName>
</protein>
<dbReference type="AlphaFoldDB" id="A0A644WQD3"/>
<sequence length="361" mass="41949">MKEFLTINNEKLLKLRSTKYYENYFSIKLTTSDNFEGTILVGPTISCGIDEKSIDLLIKEFNLLAKDRRKLIDYYNHLIIMDFNSFSDIALLLYNLIYDYKLDSYDLLTNDQALINVESKKNNTIDTYLSTNKREFVLHHSQKYERELLTWIKEGNIKKLKDLTESESNIDGNKGVHSKNPLRNEKNIFISFTSLVSHAAIEGGLDWELALSLSDFYIQTVEECNVIVDIYNLYEKMFLDYGERVHKIKTSNYSISVLKCLNYISQNLYTKISLSQIANHTSVNPSYISYLFKKEVGISITEYIQREKVEEAKTLIESGEKSFADIYVSLGFIDQSHFTKTFKKFVGISPKDYRLLYSSIN</sequence>
<keyword evidence="1" id="KW-0805">Transcription regulation</keyword>
<gene>
    <name evidence="5" type="primary">rhaR_43</name>
    <name evidence="5" type="ORF">SDC9_51969</name>
</gene>
<dbReference type="PROSITE" id="PS01124">
    <property type="entry name" value="HTH_ARAC_FAMILY_2"/>
    <property type="match status" value="1"/>
</dbReference>
<evidence type="ECO:0000256" key="1">
    <source>
        <dbReference type="ARBA" id="ARBA00023015"/>
    </source>
</evidence>
<dbReference type="GO" id="GO:0003700">
    <property type="term" value="F:DNA-binding transcription factor activity"/>
    <property type="evidence" value="ECO:0007669"/>
    <property type="project" value="InterPro"/>
</dbReference>
<keyword evidence="3" id="KW-0804">Transcription</keyword>
<accession>A0A644WQD3</accession>
<evidence type="ECO:0000256" key="3">
    <source>
        <dbReference type="ARBA" id="ARBA00023163"/>
    </source>
</evidence>
<comment type="caution">
    <text evidence="5">The sequence shown here is derived from an EMBL/GenBank/DDBJ whole genome shotgun (WGS) entry which is preliminary data.</text>
</comment>
<dbReference type="PRINTS" id="PR00032">
    <property type="entry name" value="HTHARAC"/>
</dbReference>